<feature type="compositionally biased region" description="Basic and acidic residues" evidence="4">
    <location>
        <begin position="738"/>
        <end position="754"/>
    </location>
</feature>
<dbReference type="AlphaFoldDB" id="A0A5J9SYR2"/>
<dbReference type="Gene3D" id="3.40.395.10">
    <property type="entry name" value="Adenoviral Proteinase, Chain A"/>
    <property type="match status" value="1"/>
</dbReference>
<dbReference type="PANTHER" id="PTHR34835:SF71">
    <property type="entry name" value="UBIQUITIN-LIKE PROTEASE FAMILY PROFILE DOMAIN-CONTAINING PROTEIN"/>
    <property type="match status" value="1"/>
</dbReference>
<reference evidence="6 7" key="1">
    <citation type="journal article" date="2019" name="Sci. Rep.">
        <title>A high-quality genome of Eragrostis curvula grass provides insights into Poaceae evolution and supports new strategies to enhance forage quality.</title>
        <authorList>
            <person name="Carballo J."/>
            <person name="Santos B.A.C.M."/>
            <person name="Zappacosta D."/>
            <person name="Garbus I."/>
            <person name="Selva J.P."/>
            <person name="Gallo C.A."/>
            <person name="Diaz A."/>
            <person name="Albertini E."/>
            <person name="Caccamo M."/>
            <person name="Echenique V."/>
        </authorList>
    </citation>
    <scope>NUCLEOTIDE SEQUENCE [LARGE SCALE GENOMIC DNA]</scope>
    <source>
        <strain evidence="7">cv. Victoria</strain>
        <tissue evidence="6">Leaf</tissue>
    </source>
</reference>
<keyword evidence="2" id="KW-0645">Protease</keyword>
<feature type="compositionally biased region" description="Polar residues" evidence="4">
    <location>
        <begin position="583"/>
        <end position="597"/>
    </location>
</feature>
<comment type="similarity">
    <text evidence="1">Belongs to the peptidase C48 family.</text>
</comment>
<dbReference type="InterPro" id="IPR003653">
    <property type="entry name" value="Peptidase_C48_C"/>
</dbReference>
<feature type="region of interest" description="Disordered" evidence="4">
    <location>
        <begin position="540"/>
        <end position="597"/>
    </location>
</feature>
<dbReference type="GO" id="GO:0008234">
    <property type="term" value="F:cysteine-type peptidase activity"/>
    <property type="evidence" value="ECO:0007669"/>
    <property type="project" value="InterPro"/>
</dbReference>
<dbReference type="SUPFAM" id="SSF54001">
    <property type="entry name" value="Cysteine proteinases"/>
    <property type="match status" value="1"/>
</dbReference>
<dbReference type="OrthoDB" id="674047at2759"/>
<feature type="region of interest" description="Disordered" evidence="4">
    <location>
        <begin position="212"/>
        <end position="232"/>
    </location>
</feature>
<keyword evidence="7" id="KW-1185">Reference proteome</keyword>
<feature type="compositionally biased region" description="Low complexity" evidence="4">
    <location>
        <begin position="720"/>
        <end position="737"/>
    </location>
</feature>
<dbReference type="PANTHER" id="PTHR34835">
    <property type="entry name" value="OS07G0283600 PROTEIN-RELATED"/>
    <property type="match status" value="1"/>
</dbReference>
<evidence type="ECO:0000256" key="2">
    <source>
        <dbReference type="ARBA" id="ARBA00022670"/>
    </source>
</evidence>
<dbReference type="Pfam" id="PF02902">
    <property type="entry name" value="Peptidase_C48"/>
    <property type="match status" value="1"/>
</dbReference>
<dbReference type="InterPro" id="IPR038765">
    <property type="entry name" value="Papain-like_cys_pep_sf"/>
</dbReference>
<organism evidence="6 7">
    <name type="scientific">Eragrostis curvula</name>
    <name type="common">weeping love grass</name>
    <dbReference type="NCBI Taxonomy" id="38414"/>
    <lineage>
        <taxon>Eukaryota</taxon>
        <taxon>Viridiplantae</taxon>
        <taxon>Streptophyta</taxon>
        <taxon>Embryophyta</taxon>
        <taxon>Tracheophyta</taxon>
        <taxon>Spermatophyta</taxon>
        <taxon>Magnoliopsida</taxon>
        <taxon>Liliopsida</taxon>
        <taxon>Poales</taxon>
        <taxon>Poaceae</taxon>
        <taxon>PACMAD clade</taxon>
        <taxon>Chloridoideae</taxon>
        <taxon>Eragrostideae</taxon>
        <taxon>Eragrostidinae</taxon>
        <taxon>Eragrostis</taxon>
    </lineage>
</organism>
<sequence length="1099" mass="123448">MFRYFSFLAVRVGDSCLFLLMCEESNRFLLQWSMMKMRPIIVLAQPRKAMRKVLASKQVAAHNDDDDDFVAPKWRPVAEDGGDAQERPRVQKRRAVAEDGGDAQERPRVQKRRPVAKDGGDPQESSRAPLQGHGGTGRPQFMDMGLTDDLRKRIEDMGFKGLVNLAPTSLDSRDFLCWLMDIFNPKTMTLDIGGGKQLPVTKHAMSCVTGLPNTGKDPPDASNSNAKSARTAVGTRLFPETDGEKPPTHDKYNSIHIATVLKKYHQDKEGNIDDDLCLRLFFMVANLTILTPNTDSYIRIADAWWCEDLETIRNIDWVKVVVDNLWDAGRKWKASKIDKPSVHGCIYYLDSLSAGELNKLDPLVTPRCTLYTNDLIKSLEHADARRDGCGRTRYGNLPLKSIIGTCYEELPPPPPPAPVPAPAPPPVSLVPASVPPQAPLQADNASSIHHGHVFPSFEATCGCLIADLVSHDKRTAFDLVLKKFDDDTTRASEIISNAHNEANEVMRNARIEAFSGIRQLLEEARIEKANVLRKESAISGGMSSGVATNDGARDGSGPRPLGDGDNNQDFHEASTPPRDSVPMDNNPNASVPPEDTTSLGAAHVDQGRHVEEHCAPRVLYQDVRSVDDICNMVQDFDHNVDQYFSNECSDVNLAANPTNVVAVQFLRNTYKRRKTTLTHDVNKKADPAAEQKKIEEVAAAAVQKENEKVAAAAVQKENEKAAAAQKDNEEAAAAAAQKENEKAARALERNRTHTSEQNNTRNLDQAESIETSVHTEDYSSWDDEEFTNDEDSYLELTPAVTLSEELASQVSQSSVSFKKAMFTMLGDRLCKVPKDFQLKSPFECKGQRPIVQLGKALALMRNIAKDPDLQNQRLIHYGFMVQLDGQKITEIFHDGQCLGTSLFDYLWHLNMDNNYKDKEPEPEYARRVLEDDLQNYDITKAKLIWIPIFHEKHWVLYCINIPQKRIDILDSNDWKSKGINQDKWHEPLKAKIPLMYEVFCKATDWNKMKMPDFSRYKAPYRSCVKQQKEDDSAIFSWKNLELWQGDSYAGPVDGSKGYTYRAEMLHYIIFHAMNEQQELPEKLDKFRIGGRRPPPAASS</sequence>
<dbReference type="Gramene" id="TVU04206">
    <property type="protein sequence ID" value="TVU04206"/>
    <property type="gene ID" value="EJB05_50232"/>
</dbReference>
<name>A0A5J9SYR2_9POAL</name>
<comment type="caution">
    <text evidence="6">The sequence shown here is derived from an EMBL/GenBank/DDBJ whole genome shotgun (WGS) entry which is preliminary data.</text>
</comment>
<accession>A0A5J9SYR2</accession>
<evidence type="ECO:0000313" key="6">
    <source>
        <dbReference type="EMBL" id="TVU04206.1"/>
    </source>
</evidence>
<feature type="domain" description="Ubiquitin-like protease family profile" evidence="5">
    <location>
        <begin position="916"/>
        <end position="1042"/>
    </location>
</feature>
<evidence type="ECO:0000256" key="4">
    <source>
        <dbReference type="SAM" id="MobiDB-lite"/>
    </source>
</evidence>
<dbReference type="GO" id="GO:0006508">
    <property type="term" value="P:proteolysis"/>
    <property type="evidence" value="ECO:0007669"/>
    <property type="project" value="UniProtKB-KW"/>
</dbReference>
<evidence type="ECO:0000313" key="7">
    <source>
        <dbReference type="Proteomes" id="UP000324897"/>
    </source>
</evidence>
<proteinExistence type="inferred from homology"/>
<keyword evidence="3" id="KW-0378">Hydrolase</keyword>
<dbReference type="Proteomes" id="UP000324897">
    <property type="component" value="Unassembled WGS sequence"/>
</dbReference>
<protein>
    <recommendedName>
        <fullName evidence="5">Ubiquitin-like protease family profile domain-containing protein</fullName>
    </recommendedName>
</protein>
<feature type="region of interest" description="Disordered" evidence="4">
    <location>
        <begin position="720"/>
        <end position="787"/>
    </location>
</feature>
<dbReference type="EMBL" id="RWGY01000087">
    <property type="protein sequence ID" value="TVU04206.1"/>
    <property type="molecule type" value="Genomic_DNA"/>
</dbReference>
<evidence type="ECO:0000256" key="3">
    <source>
        <dbReference type="ARBA" id="ARBA00022801"/>
    </source>
</evidence>
<feature type="compositionally biased region" description="Polar residues" evidence="4">
    <location>
        <begin position="755"/>
        <end position="772"/>
    </location>
</feature>
<evidence type="ECO:0000259" key="5">
    <source>
        <dbReference type="Pfam" id="PF02902"/>
    </source>
</evidence>
<evidence type="ECO:0000256" key="1">
    <source>
        <dbReference type="ARBA" id="ARBA00005234"/>
    </source>
</evidence>
<feature type="region of interest" description="Disordered" evidence="4">
    <location>
        <begin position="61"/>
        <end position="143"/>
    </location>
</feature>
<gene>
    <name evidence="6" type="ORF">EJB05_50232</name>
</gene>
<feature type="non-terminal residue" evidence="6">
    <location>
        <position position="1"/>
    </location>
</feature>